<reference evidence="2" key="1">
    <citation type="submission" date="2022-09" db="EMBL/GenBank/DDBJ databases">
        <title>Tahibacter sp. nov., isolated from a fresh water.</title>
        <authorList>
            <person name="Baek J.H."/>
            <person name="Lee J.K."/>
            <person name="Kim J.M."/>
            <person name="Jeon C.O."/>
        </authorList>
    </citation>
    <scope>NUCLEOTIDE SEQUENCE</scope>
    <source>
        <strain evidence="2">W38</strain>
    </source>
</reference>
<comment type="catalytic activity">
    <reaction evidence="1">
        <text>1,6-anhydro-N-acetyl-beta-muramate + ATP + H2O = N-acetyl-D-muramate 6-phosphate + ADP + H(+)</text>
        <dbReference type="Rhea" id="RHEA:24952"/>
        <dbReference type="ChEBI" id="CHEBI:15377"/>
        <dbReference type="ChEBI" id="CHEBI:15378"/>
        <dbReference type="ChEBI" id="CHEBI:30616"/>
        <dbReference type="ChEBI" id="CHEBI:58690"/>
        <dbReference type="ChEBI" id="CHEBI:58722"/>
        <dbReference type="ChEBI" id="CHEBI:456216"/>
        <dbReference type="EC" id="2.7.1.170"/>
    </reaction>
</comment>
<sequence length="371" mass="38903">MADTPFFLGLISGTSADAIDVALCRFTPTPECVATAAFPYPPDLRRRVLALARDAVHVNLDELGQLDVEIGRVFADAALAALSDAGVPAAAIRAIGSHGQTIRHRPGGTAPFTLQIGDPNTIAERTGITTVADFRRRDVAAGGQGAPLVPIFHAAVLRHPTHDRAVLNLGGIANVTLLPSGPSTDVRGFDTGPANCLLDAWAERHQGTHRDDGGRWAAQGMVDQGLLADLLADPYFALAGPKSSGREVFNLDWLDRALGGQQRQPVDVQATLLALTVRSVADAIRRDAPGTREVLVCGGGVHNGALMRALTESLAPANVESTAACGVDPDFLEAMAFAWLARQRLERQPGSRTSVTGAIGDRVLGAVYDGG</sequence>
<keyword evidence="1" id="KW-0067">ATP-binding</keyword>
<evidence type="ECO:0000313" key="2">
    <source>
        <dbReference type="EMBL" id="UXI68240.1"/>
    </source>
</evidence>
<dbReference type="PANTHER" id="PTHR30605:SF0">
    <property type="entry name" value="ANHYDRO-N-ACETYLMURAMIC ACID KINASE"/>
    <property type="match status" value="1"/>
</dbReference>
<keyword evidence="1" id="KW-0119">Carbohydrate metabolism</keyword>
<dbReference type="SUPFAM" id="SSF53067">
    <property type="entry name" value="Actin-like ATPase domain"/>
    <property type="match status" value="1"/>
</dbReference>
<dbReference type="RefSeq" id="WP_261695200.1">
    <property type="nucleotide sequence ID" value="NZ_CP104694.1"/>
</dbReference>
<keyword evidence="3" id="KW-1185">Reference proteome</keyword>
<comment type="function">
    <text evidence="1">Catalyzes the specific phosphorylation of 1,6-anhydro-N-acetylmuramic acid (anhMurNAc) with the simultaneous cleavage of the 1,6-anhydro ring, generating MurNAc-6-P. Is required for the utilization of anhMurNAc either imported from the medium or derived from its own cell wall murein, and thus plays a role in cell wall recycling.</text>
</comment>
<dbReference type="InterPro" id="IPR043129">
    <property type="entry name" value="ATPase_NBD"/>
</dbReference>
<comment type="pathway">
    <text evidence="1">Cell wall biogenesis; peptidoglycan recycling.</text>
</comment>
<dbReference type="GO" id="GO:0016301">
    <property type="term" value="F:kinase activity"/>
    <property type="evidence" value="ECO:0007669"/>
    <property type="project" value="UniProtKB-KW"/>
</dbReference>
<gene>
    <name evidence="1" type="primary">anmK</name>
    <name evidence="2" type="ORF">N4264_00910</name>
</gene>
<organism evidence="2 3">
    <name type="scientific">Tahibacter amnicola</name>
    <dbReference type="NCBI Taxonomy" id="2976241"/>
    <lineage>
        <taxon>Bacteria</taxon>
        <taxon>Pseudomonadati</taxon>
        <taxon>Pseudomonadota</taxon>
        <taxon>Gammaproteobacteria</taxon>
        <taxon>Lysobacterales</taxon>
        <taxon>Rhodanobacteraceae</taxon>
        <taxon>Tahibacter</taxon>
    </lineage>
</organism>
<dbReference type="Pfam" id="PF03702">
    <property type="entry name" value="AnmK"/>
    <property type="match status" value="1"/>
</dbReference>
<dbReference type="NCBIfam" id="NF007139">
    <property type="entry name" value="PRK09585.1-3"/>
    <property type="match status" value="1"/>
</dbReference>
<dbReference type="InterPro" id="IPR005338">
    <property type="entry name" value="Anhydro_N_Ac-Mur_kinase"/>
</dbReference>
<dbReference type="HAMAP" id="MF_01270">
    <property type="entry name" value="AnhMurNAc_kinase"/>
    <property type="match status" value="1"/>
</dbReference>
<keyword evidence="1" id="KW-0547">Nucleotide-binding</keyword>
<comment type="similarity">
    <text evidence="1">Belongs to the anhydro-N-acetylmuramic acid kinase family.</text>
</comment>
<dbReference type="Proteomes" id="UP001064632">
    <property type="component" value="Chromosome"/>
</dbReference>
<evidence type="ECO:0000256" key="1">
    <source>
        <dbReference type="HAMAP-Rule" id="MF_01270"/>
    </source>
</evidence>
<comment type="pathway">
    <text evidence="1">Amino-sugar metabolism; 1,6-anhydro-N-acetylmuramate degradation.</text>
</comment>
<name>A0ABY6BGN5_9GAMM</name>
<protein>
    <recommendedName>
        <fullName evidence="1">Anhydro-N-acetylmuramic acid kinase</fullName>
        <ecNumber evidence="1">2.7.1.170</ecNumber>
    </recommendedName>
    <alternativeName>
        <fullName evidence="1">AnhMurNAc kinase</fullName>
    </alternativeName>
</protein>
<dbReference type="PANTHER" id="PTHR30605">
    <property type="entry name" value="ANHYDRO-N-ACETYLMURAMIC ACID KINASE"/>
    <property type="match status" value="1"/>
</dbReference>
<dbReference type="Gene3D" id="3.30.420.40">
    <property type="match status" value="2"/>
</dbReference>
<evidence type="ECO:0000313" key="3">
    <source>
        <dbReference type="Proteomes" id="UP001064632"/>
    </source>
</evidence>
<accession>A0ABY6BGN5</accession>
<proteinExistence type="inferred from homology"/>
<keyword evidence="1 2" id="KW-0808">Transferase</keyword>
<feature type="binding site" evidence="1">
    <location>
        <begin position="13"/>
        <end position="20"/>
    </location>
    <ligand>
        <name>ATP</name>
        <dbReference type="ChEBI" id="CHEBI:30616"/>
    </ligand>
</feature>
<dbReference type="EMBL" id="CP104694">
    <property type="protein sequence ID" value="UXI68240.1"/>
    <property type="molecule type" value="Genomic_DNA"/>
</dbReference>
<dbReference type="EC" id="2.7.1.170" evidence="1"/>
<dbReference type="CDD" id="cd24050">
    <property type="entry name" value="ASKHA_NBD_ANMK"/>
    <property type="match status" value="1"/>
</dbReference>
<keyword evidence="1 2" id="KW-0418">Kinase</keyword>